<evidence type="ECO:0000313" key="2">
    <source>
        <dbReference type="Proteomes" id="UP000239590"/>
    </source>
</evidence>
<dbReference type="AlphaFoldDB" id="A0A2S7IPQ1"/>
<gene>
    <name evidence="1" type="ORF">C5O19_08490</name>
</gene>
<dbReference type="OrthoDB" id="6021991at2"/>
<dbReference type="Proteomes" id="UP000239590">
    <property type="component" value="Unassembled WGS sequence"/>
</dbReference>
<dbReference type="RefSeq" id="WP_104711311.1">
    <property type="nucleotide sequence ID" value="NZ_PTRA01000001.1"/>
</dbReference>
<dbReference type="EMBL" id="PTRA01000001">
    <property type="protein sequence ID" value="PQA59656.1"/>
    <property type="molecule type" value="Genomic_DNA"/>
</dbReference>
<accession>A0A2S7IPQ1</accession>
<evidence type="ECO:0000313" key="1">
    <source>
        <dbReference type="EMBL" id="PQA59656.1"/>
    </source>
</evidence>
<protein>
    <submittedName>
        <fullName evidence="1">Uncharacterized protein</fullName>
    </submittedName>
</protein>
<reference evidence="2" key="1">
    <citation type="submission" date="2018-02" db="EMBL/GenBank/DDBJ databases">
        <title>Genome sequencing of Solimonas sp. HR-BB.</title>
        <authorList>
            <person name="Lee Y."/>
            <person name="Jeon C.O."/>
        </authorList>
    </citation>
    <scope>NUCLEOTIDE SEQUENCE [LARGE SCALE GENOMIC DNA]</scope>
    <source>
        <strain evidence="2">HR-U</strain>
    </source>
</reference>
<sequence length="166" mass="18566">MEDLASNYAHIKGWGIDADPKNEPTYPMKNYTGDDHRRLNYEKPPQQPVNVEVLHSNERPGITAVFGTSSPPSGMSGAIRRYAFKFSESEYGHWLPLLFADRVNVVEGIIDDLKRGYVPNILAEKGWNAEWKYNRKGLITKLAVGALVTATAVALLCRSNSNEDED</sequence>
<organism evidence="1 2">
    <name type="scientific">Siphonobacter curvatus</name>
    <dbReference type="NCBI Taxonomy" id="2094562"/>
    <lineage>
        <taxon>Bacteria</taxon>
        <taxon>Pseudomonadati</taxon>
        <taxon>Bacteroidota</taxon>
        <taxon>Cytophagia</taxon>
        <taxon>Cytophagales</taxon>
        <taxon>Cytophagaceae</taxon>
        <taxon>Siphonobacter</taxon>
    </lineage>
</organism>
<proteinExistence type="predicted"/>
<name>A0A2S7IPQ1_9BACT</name>
<keyword evidence="2" id="KW-1185">Reference proteome</keyword>
<comment type="caution">
    <text evidence="1">The sequence shown here is derived from an EMBL/GenBank/DDBJ whole genome shotgun (WGS) entry which is preliminary data.</text>
</comment>